<name>A0A0E3T647_9CAUD</name>
<dbReference type="KEGG" id="vg:26794069"/>
<feature type="compositionally biased region" description="Polar residues" evidence="1">
    <location>
        <begin position="146"/>
        <end position="155"/>
    </location>
</feature>
<proteinExistence type="predicted"/>
<gene>
    <name evidence="2" type="ORF">GordDuk1_63</name>
</gene>
<organism evidence="2 3">
    <name type="scientific">Gordonia phage GordDuk1</name>
    <dbReference type="NCBI Taxonomy" id="1622191"/>
    <lineage>
        <taxon>Viruses</taxon>
        <taxon>Duplodnaviria</taxon>
        <taxon>Heunggongvirae</taxon>
        <taxon>Uroviricota</taxon>
        <taxon>Caudoviricetes</taxon>
        <taxon>Gordtnkvirus</taxon>
        <taxon>Gordtnkvirus gordtnk2</taxon>
    </lineage>
</organism>
<protein>
    <submittedName>
        <fullName evidence="2">Uncharacterized protein</fullName>
    </submittedName>
</protein>
<reference evidence="2 3" key="1">
    <citation type="journal article" date="2015" name="Sci. Rep.">
        <title>Bacteriophages of wastewater foaming-associated filamentous Gordonia reduce host levels in raw activated sludge.</title>
        <authorList>
            <person name="Liu M."/>
            <person name="Gill J.J."/>
            <person name="Young R."/>
            <person name="Summer E.J."/>
        </authorList>
    </citation>
    <scope>NUCLEOTIDE SEQUENCE [LARGE SCALE GENOMIC DNA]</scope>
</reference>
<feature type="compositionally biased region" description="Pro residues" evidence="1">
    <location>
        <begin position="172"/>
        <end position="207"/>
    </location>
</feature>
<dbReference type="Proteomes" id="UP000033017">
    <property type="component" value="Segment"/>
</dbReference>
<sequence>MGMGKLGNFEPTSQIEGDRLKAANVAETAHPLLVNIVDKRENMRTQYSPAGDGNALYLDILDLTTQEVFIHVMWMNEIIWDNLNGHVGETLPIRLRMKENKTKTNSYITVEALTDEEIAVAQQWVDAQPNLFDDTRRKRDIPTAEQVRSGQTNSAKSDDSGISAMGQSSAAPTPPPASAPPTPPAGNAPPAPPSPGASAPASPPAPPAADNAAPASSGLPF</sequence>
<accession>A0A0E3T647</accession>
<dbReference type="EMBL" id="KP790010">
    <property type="protein sequence ID" value="AKC02991.1"/>
    <property type="molecule type" value="Genomic_DNA"/>
</dbReference>
<evidence type="ECO:0000256" key="1">
    <source>
        <dbReference type="SAM" id="MobiDB-lite"/>
    </source>
</evidence>
<evidence type="ECO:0000313" key="2">
    <source>
        <dbReference type="EMBL" id="AKC02991.1"/>
    </source>
</evidence>
<feature type="compositionally biased region" description="Low complexity" evidence="1">
    <location>
        <begin position="208"/>
        <end position="221"/>
    </location>
</feature>
<feature type="region of interest" description="Disordered" evidence="1">
    <location>
        <begin position="135"/>
        <end position="221"/>
    </location>
</feature>
<evidence type="ECO:0000313" key="3">
    <source>
        <dbReference type="Proteomes" id="UP000033017"/>
    </source>
</evidence>
<dbReference type="GeneID" id="26794069"/>
<dbReference type="RefSeq" id="YP_009222516.1">
    <property type="nucleotide sequence ID" value="NC_029060.1"/>
</dbReference>